<dbReference type="RefSeq" id="WP_394302952.1">
    <property type="nucleotide sequence ID" value="NZ_JBHMQT010000044.1"/>
</dbReference>
<organism evidence="1 2">
    <name type="scientific">Sphaerimonospora cavernae</name>
    <dbReference type="NCBI Taxonomy" id="1740611"/>
    <lineage>
        <taxon>Bacteria</taxon>
        <taxon>Bacillati</taxon>
        <taxon>Actinomycetota</taxon>
        <taxon>Actinomycetes</taxon>
        <taxon>Streptosporangiales</taxon>
        <taxon>Streptosporangiaceae</taxon>
        <taxon>Sphaerimonospora</taxon>
    </lineage>
</organism>
<dbReference type="Proteomes" id="UP001589870">
    <property type="component" value="Unassembled WGS sequence"/>
</dbReference>
<comment type="caution">
    <text evidence="1">The sequence shown here is derived from an EMBL/GenBank/DDBJ whole genome shotgun (WGS) entry which is preliminary data.</text>
</comment>
<evidence type="ECO:0000313" key="1">
    <source>
        <dbReference type="EMBL" id="MFC0864911.1"/>
    </source>
</evidence>
<evidence type="ECO:0000313" key="2">
    <source>
        <dbReference type="Proteomes" id="UP001589870"/>
    </source>
</evidence>
<gene>
    <name evidence="1" type="ORF">ACFHYQ_21695</name>
</gene>
<protein>
    <submittedName>
        <fullName evidence="1">Uncharacterized protein</fullName>
    </submittedName>
</protein>
<proteinExistence type="predicted"/>
<keyword evidence="2" id="KW-1185">Reference proteome</keyword>
<reference evidence="1 2" key="1">
    <citation type="submission" date="2024-09" db="EMBL/GenBank/DDBJ databases">
        <authorList>
            <person name="Sun Q."/>
            <person name="Mori K."/>
        </authorList>
    </citation>
    <scope>NUCLEOTIDE SEQUENCE [LARGE SCALE GENOMIC DNA]</scope>
    <source>
        <strain evidence="1 2">TBRC 1851</strain>
    </source>
</reference>
<dbReference type="EMBL" id="JBHMQT010000044">
    <property type="protein sequence ID" value="MFC0864911.1"/>
    <property type="molecule type" value="Genomic_DNA"/>
</dbReference>
<sequence length="102" mass="10778">MSGERYVGKTAECAPCGWLSADATEAYRKLNTPKFDRAKNSAALRVPAFNKLIEARAHARAQDALAAVRAITTPLKPVHMNMAGCWAAAWSLKGPGSGGAHA</sequence>
<accession>A0ABV6U9P1</accession>
<name>A0ABV6U9P1_9ACTN</name>